<dbReference type="GO" id="GO:0046872">
    <property type="term" value="F:metal ion binding"/>
    <property type="evidence" value="ECO:0007669"/>
    <property type="project" value="UniProtKB-KW"/>
</dbReference>
<comment type="catalytic activity">
    <reaction evidence="4">
        <text>S-methyl-5'-thioadenosine + H2O + H(+) = S-methyl-5'-thioinosine + NH4(+)</text>
        <dbReference type="Rhea" id="RHEA:25025"/>
        <dbReference type="ChEBI" id="CHEBI:15377"/>
        <dbReference type="ChEBI" id="CHEBI:15378"/>
        <dbReference type="ChEBI" id="CHEBI:17509"/>
        <dbReference type="ChEBI" id="CHEBI:28938"/>
        <dbReference type="ChEBI" id="CHEBI:48595"/>
        <dbReference type="EC" id="3.5.4.31"/>
    </reaction>
</comment>
<dbReference type="GO" id="GO:0090614">
    <property type="term" value="F:5'-methylthioadenosine deaminase activity"/>
    <property type="evidence" value="ECO:0007669"/>
    <property type="project" value="UniProtKB-EC"/>
</dbReference>
<protein>
    <recommendedName>
        <fullName evidence="4">5'-deoxyadenosine deaminase</fullName>
        <shortName evidence="4">5'-dA deaminase</shortName>
        <ecNumber evidence="4">3.5.4.41</ecNumber>
    </recommendedName>
    <alternativeName>
        <fullName evidence="4">5'-methylthioadenosine deaminase</fullName>
        <shortName evidence="4">MTA deaminase</shortName>
        <ecNumber evidence="4">3.5.4.31</ecNumber>
    </alternativeName>
    <alternativeName>
        <fullName evidence="4">Adenosine deaminase</fullName>
        <ecNumber evidence="4">3.5.4.4</ecNumber>
    </alternativeName>
    <alternativeName>
        <fullName evidence="4">S-adenosylhomocysteine deaminase</fullName>
        <shortName evidence="4">SAH deaminase</shortName>
        <ecNumber evidence="4">3.5.4.28</ecNumber>
    </alternativeName>
</protein>
<sequence length="425" mass="47309">MSILIKNAKIVDVKGTRKGSILIEDDKIVKIGDIREDEGDKIIDASDKLVIPGLINTHTHLSMTLFRGIADDLQLHKWLENYIWPLEKHLNEDYCYAGALLGCIEMIKSGTTAFNDMYFYMDSVAKAIEKCGLRAVISHGMIDLNNEDKMKKEIKESKRIVKKCHGMADGRISVALGPHSPYTCSEKLLKKTSKYANKNNLKIHIHVSETREEIKTIKERYGMRPFEYLDDIGFLGENVIAAHAVWLSEEEIKIIKNNNVKISHNPVSNMKLASGISPVSKMLDENITVSLGTDGAASNNNLDMLEEMKIAALLQKVHYLDPTKLSAKDVFAMATINGAKTLGINAGLIEVGKKADLVLINVKRCNLTPFRNPISHLVYSANGYNVTTVIVDGKILMEDNVVQVINEKEVMEIAENASDELLSKS</sequence>
<dbReference type="AlphaFoldDB" id="E3GYX2"/>
<dbReference type="PANTHER" id="PTHR43794:SF11">
    <property type="entry name" value="AMIDOHYDROLASE-RELATED DOMAIN-CONTAINING PROTEIN"/>
    <property type="match status" value="1"/>
</dbReference>
<dbReference type="InterPro" id="IPR023512">
    <property type="entry name" value="Deaminase_MtaD/DadD"/>
</dbReference>
<comment type="catalytic activity">
    <reaction evidence="4">
        <text>S-adenosyl-L-homocysteine + H2O + H(+) = S-inosyl-L-homocysteine + NH4(+)</text>
        <dbReference type="Rhea" id="RHEA:20716"/>
        <dbReference type="ChEBI" id="CHEBI:15377"/>
        <dbReference type="ChEBI" id="CHEBI:15378"/>
        <dbReference type="ChEBI" id="CHEBI:28938"/>
        <dbReference type="ChEBI" id="CHEBI:57856"/>
        <dbReference type="ChEBI" id="CHEBI:57985"/>
        <dbReference type="EC" id="3.5.4.28"/>
    </reaction>
</comment>
<dbReference type="GO" id="GO:0090613">
    <property type="term" value="F:5'-deoxyadenosine deaminase activity"/>
    <property type="evidence" value="ECO:0007669"/>
    <property type="project" value="UniProtKB-UniRule"/>
</dbReference>
<feature type="binding site" evidence="4">
    <location>
        <position position="209"/>
    </location>
    <ligand>
        <name>substrate</name>
    </ligand>
</feature>
<keyword evidence="1 4" id="KW-0479">Metal-binding</keyword>
<feature type="binding site" evidence="4">
    <location>
        <position position="206"/>
    </location>
    <ligand>
        <name>Zn(2+)</name>
        <dbReference type="ChEBI" id="CHEBI:29105"/>
    </ligand>
</feature>
<dbReference type="FunFam" id="3.20.20.140:FF:000014">
    <property type="entry name" value="5-methylthioadenosine/S-adenosylhomocysteine deaminase"/>
    <property type="match status" value="1"/>
</dbReference>
<dbReference type="GO" id="GO:0006556">
    <property type="term" value="P:S-adenosylmethionine biosynthetic process"/>
    <property type="evidence" value="ECO:0007669"/>
    <property type="project" value="UniProtKB-UniRule"/>
</dbReference>
<evidence type="ECO:0000256" key="3">
    <source>
        <dbReference type="ARBA" id="ARBA00022833"/>
    </source>
</evidence>
<dbReference type="EMBL" id="CP002278">
    <property type="protein sequence ID" value="ADP77504.1"/>
    <property type="molecule type" value="Genomic_DNA"/>
</dbReference>
<name>E3GYX2_METFV</name>
<gene>
    <name evidence="4" type="primary">dadD</name>
    <name evidence="6" type="ordered locus">Mfer_0705</name>
</gene>
<comment type="catalytic activity">
    <reaction evidence="4">
        <text>5'-deoxyadenosine + H2O + H(+) = 5'-deoxyinosine + NH4(+)</text>
        <dbReference type="Rhea" id="RHEA:42892"/>
        <dbReference type="ChEBI" id="CHEBI:15377"/>
        <dbReference type="ChEBI" id="CHEBI:15378"/>
        <dbReference type="ChEBI" id="CHEBI:17319"/>
        <dbReference type="ChEBI" id="CHEBI:28938"/>
        <dbReference type="ChEBI" id="CHEBI:82775"/>
        <dbReference type="EC" id="3.5.4.41"/>
    </reaction>
</comment>
<dbReference type="NCBIfam" id="NF004701">
    <property type="entry name" value="PRK06038.1"/>
    <property type="match status" value="1"/>
</dbReference>
<organism evidence="6 7">
    <name type="scientific">Methanothermus fervidus (strain ATCC 43054 / DSM 2088 / JCM 10308 / V24 S)</name>
    <dbReference type="NCBI Taxonomy" id="523846"/>
    <lineage>
        <taxon>Archaea</taxon>
        <taxon>Methanobacteriati</taxon>
        <taxon>Methanobacteriota</taxon>
        <taxon>Methanomada group</taxon>
        <taxon>Methanobacteria</taxon>
        <taxon>Methanobacteriales</taxon>
        <taxon>Methanothermaceae</taxon>
        <taxon>Methanothermus</taxon>
    </lineage>
</organism>
<feature type="binding site" evidence="4">
    <location>
        <position position="294"/>
    </location>
    <ligand>
        <name>Zn(2+)</name>
        <dbReference type="ChEBI" id="CHEBI:29105"/>
    </ligand>
</feature>
<feature type="binding site" evidence="4">
    <location>
        <position position="58"/>
    </location>
    <ligand>
        <name>Zn(2+)</name>
        <dbReference type="ChEBI" id="CHEBI:29105"/>
    </ligand>
</feature>
<dbReference type="EC" id="3.5.4.4" evidence="4"/>
<keyword evidence="3 4" id="KW-0862">Zinc</keyword>
<comment type="miscellaneous">
    <text evidence="4">SAH is a product of SAM methyltransferases and is known to be a feedback inhibitor of these enzymes. As a result of this inhibition, organisms have evolved efficient enzymes to metabolize SAH via different pathways. The pathway found in methanogens differs from the canonical pathway, it uses the deamination of S-adenosyl-L-homocysteine to form S-inosyl-L-homocysteine for the regeneration of SAM from S-adenosyl-L-homocysteine. 5'-deoxyadenosine is a radical SAM enzyme reaction product which strongly inhibits radical SAM enzymes. A pathway for removing this product must be present in methanogens where the MTA/SAH nucleosidase which normally metabolizes this compound is absent.</text>
</comment>
<dbReference type="SUPFAM" id="SSF51556">
    <property type="entry name" value="Metallo-dependent hydrolases"/>
    <property type="match status" value="1"/>
</dbReference>
<dbReference type="Gene3D" id="3.20.20.140">
    <property type="entry name" value="Metal-dependent hydrolases"/>
    <property type="match status" value="1"/>
</dbReference>
<dbReference type="HAMAP" id="MF_01281">
    <property type="entry name" value="MTA_SAH_deamin"/>
    <property type="match status" value="1"/>
</dbReference>
<evidence type="ECO:0000259" key="5">
    <source>
        <dbReference type="Pfam" id="PF01979"/>
    </source>
</evidence>
<comment type="pathway">
    <text evidence="4">Amino-acid biosynthesis; S-adenosyl-L-methionine biosynthesis.</text>
</comment>
<comment type="catalytic activity">
    <reaction evidence="4">
        <text>adenosine + H2O + H(+) = inosine + NH4(+)</text>
        <dbReference type="Rhea" id="RHEA:24408"/>
        <dbReference type="ChEBI" id="CHEBI:15377"/>
        <dbReference type="ChEBI" id="CHEBI:15378"/>
        <dbReference type="ChEBI" id="CHEBI:16335"/>
        <dbReference type="ChEBI" id="CHEBI:17596"/>
        <dbReference type="ChEBI" id="CHEBI:28938"/>
        <dbReference type="EC" id="3.5.4.4"/>
    </reaction>
</comment>
<comment type="caution">
    <text evidence="4">Lacks conserved residue(s) required for the propagation of feature annotation.</text>
</comment>
<dbReference type="InterPro" id="IPR011059">
    <property type="entry name" value="Metal-dep_hydrolase_composite"/>
</dbReference>
<evidence type="ECO:0000313" key="6">
    <source>
        <dbReference type="EMBL" id="ADP77504.1"/>
    </source>
</evidence>
<dbReference type="GO" id="GO:0004000">
    <property type="term" value="F:adenosine deaminase activity"/>
    <property type="evidence" value="ECO:0007669"/>
    <property type="project" value="UniProtKB-UniRule"/>
</dbReference>
<dbReference type="UniPathway" id="UPA00315"/>
<keyword evidence="7" id="KW-1185">Reference proteome</keyword>
<dbReference type="EC" id="3.5.4.41" evidence="4"/>
<dbReference type="Proteomes" id="UP000002315">
    <property type="component" value="Chromosome"/>
</dbReference>
<feature type="binding site" evidence="4">
    <location>
        <position position="87"/>
    </location>
    <ligand>
        <name>substrate</name>
    </ligand>
</feature>
<dbReference type="EC" id="3.5.4.28" evidence="4"/>
<reference evidence="6 7" key="1">
    <citation type="journal article" date="2010" name="Stand. Genomic Sci.">
        <title>Complete genome sequence of Methanothermus fervidus type strain (V24S).</title>
        <authorList>
            <person name="Anderson I."/>
            <person name="Djao O.D."/>
            <person name="Misra M."/>
            <person name="Chertkov O."/>
            <person name="Nolan M."/>
            <person name="Lucas S."/>
            <person name="Lapidus A."/>
            <person name="Del Rio T.G."/>
            <person name="Tice H."/>
            <person name="Cheng J.F."/>
            <person name="Tapia R."/>
            <person name="Han C."/>
            <person name="Goodwin L."/>
            <person name="Pitluck S."/>
            <person name="Liolios K."/>
            <person name="Ivanova N."/>
            <person name="Mavromatis K."/>
            <person name="Mikhailova N."/>
            <person name="Pati A."/>
            <person name="Brambilla E."/>
            <person name="Chen A."/>
            <person name="Palaniappan K."/>
            <person name="Land M."/>
            <person name="Hauser L."/>
            <person name="Chang Y.J."/>
            <person name="Jeffries C.D."/>
            <person name="Sikorski J."/>
            <person name="Spring S."/>
            <person name="Rohde M."/>
            <person name="Eichinger K."/>
            <person name="Huber H."/>
            <person name="Wirth R."/>
            <person name="Goker M."/>
            <person name="Detter J.C."/>
            <person name="Woyke T."/>
            <person name="Bristow J."/>
            <person name="Eisen J.A."/>
            <person name="Markowitz V."/>
            <person name="Hugenholtz P."/>
            <person name="Klenk H.P."/>
            <person name="Kyrpides N.C."/>
        </authorList>
    </citation>
    <scope>NUCLEOTIDE SEQUENCE [LARGE SCALE GENOMIC DNA]</scope>
    <source>
        <strain evidence="7">ATCC 43054 / DSM 2088 / JCM 10308 / V24 S</strain>
    </source>
</reference>
<dbReference type="CDD" id="cd01298">
    <property type="entry name" value="ATZ_TRZ_like"/>
    <property type="match status" value="1"/>
</dbReference>
<evidence type="ECO:0000256" key="4">
    <source>
        <dbReference type="HAMAP-Rule" id="MF_01281"/>
    </source>
</evidence>
<keyword evidence="2 4" id="KW-0378">Hydrolase</keyword>
<dbReference type="Gene3D" id="2.30.40.10">
    <property type="entry name" value="Urease, subunit C, domain 1"/>
    <property type="match status" value="1"/>
</dbReference>
<comment type="cofactor">
    <cofactor evidence="4">
        <name>Zn(2+)</name>
        <dbReference type="ChEBI" id="CHEBI:29105"/>
    </cofactor>
    <text evidence="4">Binds 1 zinc ion per subunit.</text>
</comment>
<dbReference type="GO" id="GO:0050270">
    <property type="term" value="F:S-adenosylhomocysteine deaminase activity"/>
    <property type="evidence" value="ECO:0007669"/>
    <property type="project" value="UniProtKB-EC"/>
</dbReference>
<proteinExistence type="inferred from homology"/>
<dbReference type="EC" id="3.5.4.31" evidence="4"/>
<evidence type="ECO:0000256" key="2">
    <source>
        <dbReference type="ARBA" id="ARBA00022801"/>
    </source>
</evidence>
<comment type="subunit">
    <text evidence="4">Homotetramer.</text>
</comment>
<feature type="binding site" evidence="4">
    <location>
        <position position="60"/>
    </location>
    <ligand>
        <name>Zn(2+)</name>
        <dbReference type="ChEBI" id="CHEBI:29105"/>
    </ligand>
</feature>
<dbReference type="PANTHER" id="PTHR43794">
    <property type="entry name" value="AMINOHYDROLASE SSNA-RELATED"/>
    <property type="match status" value="1"/>
</dbReference>
<dbReference type="SUPFAM" id="SSF51338">
    <property type="entry name" value="Composite domain of metallo-dependent hydrolases"/>
    <property type="match status" value="1"/>
</dbReference>
<dbReference type="InterPro" id="IPR032466">
    <property type="entry name" value="Metal_Hydrolase"/>
</dbReference>
<evidence type="ECO:0000256" key="1">
    <source>
        <dbReference type="ARBA" id="ARBA00022723"/>
    </source>
</evidence>
<dbReference type="InterPro" id="IPR006680">
    <property type="entry name" value="Amidohydro-rel"/>
</dbReference>
<dbReference type="Pfam" id="PF01979">
    <property type="entry name" value="Amidohydro_1"/>
    <property type="match status" value="1"/>
</dbReference>
<dbReference type="KEGG" id="mfv:Mfer_0705"/>
<accession>E3GYX2</accession>
<comment type="similarity">
    <text evidence="4">Belongs to the metallo-dependent hydrolases superfamily. MTA/SAH deaminase family.</text>
</comment>
<feature type="binding site" evidence="4">
    <location>
        <position position="294"/>
    </location>
    <ligand>
        <name>substrate</name>
    </ligand>
</feature>
<comment type="function">
    <text evidence="4">Catalyzes the deamination of three SAM-derived enzymatic products, namely 5'-deoxyadenosine, S-adenosyl-L-homocysteine, and 5'-methylthioadenosine, to produce the inosine analogs. Can also deaminate adenosine. The preferred substrate for this enzyme is 5'-deoxyadenosine, but all these substrates are efficiently deaminated. Likely functions in a S-adenosyl-L-methionine (SAM) recycling pathway from S-adenosyl-L-homocysteine (SAH) produced from SAM-dependent methylation reactions. May also be involved in the recycling of 5'-deoxyadenosine, whereupon the 5'-deoxyribose moiety of 5'-deoxyinosine is further metabolized to deoxyhexoses used for the biosynthesis of aromatic amino acids in methanogens.</text>
</comment>
<dbReference type="STRING" id="523846.Mfer_0705"/>
<dbReference type="InterPro" id="IPR050287">
    <property type="entry name" value="MTA/SAH_deaminase"/>
</dbReference>
<dbReference type="HOGENOM" id="CLU_012358_2_1_2"/>
<evidence type="ECO:0000313" key="7">
    <source>
        <dbReference type="Proteomes" id="UP000002315"/>
    </source>
</evidence>
<feature type="binding site" evidence="4">
    <location>
        <position position="179"/>
    </location>
    <ligand>
        <name>substrate</name>
    </ligand>
</feature>
<feature type="domain" description="Amidohydrolase-related" evidence="5">
    <location>
        <begin position="49"/>
        <end position="396"/>
    </location>
</feature>